<reference evidence="2" key="1">
    <citation type="journal article" date="2014" name="Proc. Natl. Acad. Sci. U.S.A.">
        <title>Extensive sampling of basidiomycete genomes demonstrates inadequacy of the white-rot/brown-rot paradigm for wood decay fungi.</title>
        <authorList>
            <person name="Riley R."/>
            <person name="Salamov A.A."/>
            <person name="Brown D.W."/>
            <person name="Nagy L.G."/>
            <person name="Floudas D."/>
            <person name="Held B.W."/>
            <person name="Levasseur A."/>
            <person name="Lombard V."/>
            <person name="Morin E."/>
            <person name="Otillar R."/>
            <person name="Lindquist E.A."/>
            <person name="Sun H."/>
            <person name="LaButti K.M."/>
            <person name="Schmutz J."/>
            <person name="Jabbour D."/>
            <person name="Luo H."/>
            <person name="Baker S.E."/>
            <person name="Pisabarro A.G."/>
            <person name="Walton J.D."/>
            <person name="Blanchette R.A."/>
            <person name="Henrissat B."/>
            <person name="Martin F."/>
            <person name="Cullen D."/>
            <person name="Hibbett D.S."/>
            <person name="Grigoriev I.V."/>
        </authorList>
    </citation>
    <scope>NUCLEOTIDE SEQUENCE [LARGE SCALE GENOMIC DNA]</scope>
    <source>
        <strain evidence="2">CBS 339.88</strain>
    </source>
</reference>
<dbReference type="Proteomes" id="UP000027222">
    <property type="component" value="Unassembled WGS sequence"/>
</dbReference>
<gene>
    <name evidence="1" type="ORF">GALMADRAFT_213111</name>
</gene>
<proteinExistence type="predicted"/>
<accession>A0A067SRB1</accession>
<organism evidence="1 2">
    <name type="scientific">Galerina marginata (strain CBS 339.88)</name>
    <dbReference type="NCBI Taxonomy" id="685588"/>
    <lineage>
        <taxon>Eukaryota</taxon>
        <taxon>Fungi</taxon>
        <taxon>Dikarya</taxon>
        <taxon>Basidiomycota</taxon>
        <taxon>Agaricomycotina</taxon>
        <taxon>Agaricomycetes</taxon>
        <taxon>Agaricomycetidae</taxon>
        <taxon>Agaricales</taxon>
        <taxon>Agaricineae</taxon>
        <taxon>Strophariaceae</taxon>
        <taxon>Galerina</taxon>
    </lineage>
</organism>
<dbReference type="HOGENOM" id="CLU_1214840_0_0_1"/>
<protein>
    <submittedName>
        <fullName evidence="1">Uncharacterized protein</fullName>
    </submittedName>
</protein>
<name>A0A067SRB1_GALM3</name>
<evidence type="ECO:0000313" key="2">
    <source>
        <dbReference type="Proteomes" id="UP000027222"/>
    </source>
</evidence>
<dbReference type="AlphaFoldDB" id="A0A067SRB1"/>
<sequence>MASGEIGKENLFSPNARPAMRILDSLCIFGPKPNKAGNFPIWVDLWRDYKHAQLQDPIRNLFFLSPPHNDEHLVSKPPNAFDSKPSDIASPLASPLASYYTTSPKADKDLGLYNGLRDLNSIRRVVLCTGVDWDYEFMHYSKLTQGGRNTLSIEVGQFGSEPTIFNLADCEYLISAGGSLHSTEKRTLYNIAPRSFFWHSTIAAAHYIQSTASLTPKPIPSIFAKVLL</sequence>
<evidence type="ECO:0000313" key="1">
    <source>
        <dbReference type="EMBL" id="KDR72567.1"/>
    </source>
</evidence>
<keyword evidence="2" id="KW-1185">Reference proteome</keyword>
<dbReference type="EMBL" id="KL142388">
    <property type="protein sequence ID" value="KDR72567.1"/>
    <property type="molecule type" value="Genomic_DNA"/>
</dbReference>